<evidence type="ECO:0000256" key="2">
    <source>
        <dbReference type="ARBA" id="ARBA00023445"/>
    </source>
</evidence>
<feature type="domain" description="NAD-dependent epimerase/dehydratase" evidence="3">
    <location>
        <begin position="7"/>
        <end position="214"/>
    </location>
</feature>
<dbReference type="AlphaFoldDB" id="A0A937X6R9"/>
<dbReference type="GO" id="GO:0016616">
    <property type="term" value="F:oxidoreductase activity, acting on the CH-OH group of donors, NAD or NADP as acceptor"/>
    <property type="evidence" value="ECO:0007669"/>
    <property type="project" value="TreeGrafter"/>
</dbReference>
<dbReference type="Gene3D" id="3.40.50.720">
    <property type="entry name" value="NAD(P)-binding Rossmann-like Domain"/>
    <property type="match status" value="1"/>
</dbReference>
<protein>
    <submittedName>
        <fullName evidence="4">NAD(P)H-binding protein</fullName>
    </submittedName>
</protein>
<dbReference type="InterPro" id="IPR001509">
    <property type="entry name" value="Epimerase_deHydtase"/>
</dbReference>
<accession>A0A937X6R9</accession>
<dbReference type="InterPro" id="IPR036291">
    <property type="entry name" value="NAD(P)-bd_dom_sf"/>
</dbReference>
<evidence type="ECO:0000313" key="5">
    <source>
        <dbReference type="Proteomes" id="UP000703893"/>
    </source>
</evidence>
<comment type="caution">
    <text evidence="4">The sequence shown here is derived from an EMBL/GenBank/DDBJ whole genome shotgun (WGS) entry which is preliminary data.</text>
</comment>
<gene>
    <name evidence="4" type="ORF">FJZ00_11555</name>
</gene>
<dbReference type="SUPFAM" id="SSF51735">
    <property type="entry name" value="NAD(P)-binding Rossmann-fold domains"/>
    <property type="match status" value="1"/>
</dbReference>
<evidence type="ECO:0000256" key="1">
    <source>
        <dbReference type="ARBA" id="ARBA00023002"/>
    </source>
</evidence>
<proteinExistence type="inferred from homology"/>
<organism evidence="4 5">
    <name type="scientific">Candidatus Tanganyikabacteria bacterium</name>
    <dbReference type="NCBI Taxonomy" id="2961651"/>
    <lineage>
        <taxon>Bacteria</taxon>
        <taxon>Bacillati</taxon>
        <taxon>Candidatus Sericytochromatia</taxon>
        <taxon>Candidatus Tanganyikabacteria</taxon>
    </lineage>
</organism>
<reference evidence="4 5" key="1">
    <citation type="submission" date="2019-03" db="EMBL/GenBank/DDBJ databases">
        <title>Lake Tanganyika Metagenome-Assembled Genomes (MAGs).</title>
        <authorList>
            <person name="Tran P."/>
        </authorList>
    </citation>
    <scope>NUCLEOTIDE SEQUENCE [LARGE SCALE GENOMIC DNA]</scope>
    <source>
        <strain evidence="4">K_DeepCast_65m_m2_236</strain>
    </source>
</reference>
<dbReference type="InterPro" id="IPR050425">
    <property type="entry name" value="NAD(P)_dehydrat-like"/>
</dbReference>
<keyword evidence="1" id="KW-0560">Oxidoreductase</keyword>
<evidence type="ECO:0000313" key="4">
    <source>
        <dbReference type="EMBL" id="MBM3275782.1"/>
    </source>
</evidence>
<dbReference type="EMBL" id="VGJX01000719">
    <property type="protein sequence ID" value="MBM3275782.1"/>
    <property type="molecule type" value="Genomic_DNA"/>
</dbReference>
<dbReference type="Proteomes" id="UP000703893">
    <property type="component" value="Unassembled WGS sequence"/>
</dbReference>
<dbReference type="Pfam" id="PF01370">
    <property type="entry name" value="Epimerase"/>
    <property type="match status" value="1"/>
</dbReference>
<sequence>MTERHLFVTGGAGCVGHYLLDRLLEDPRNRLHVLLRNPGKLRTDLRERVRVVPGDLAEPEGFLPMLSEMDGAVLAAASWGGQEARQVNVLTTWAILDALDPARCKRVVYFSTASLLDPGGNVLDAAGEHGTGYIRQKHEALEGISGTRTGDRVVTVFPTVVLGGGDRHPWSHASRGLREFRRYLWLLRFLRMDARFHVVQADYLARAVVFLLEGQMPSRPVVLGEPPLTVGEALRHLASEQGLRPVPQLDITPLALLLPHLLPWKFTTWDRYCLLHRDFTYPVFDLDKEIACVPSPS</sequence>
<evidence type="ECO:0000259" key="3">
    <source>
        <dbReference type="Pfam" id="PF01370"/>
    </source>
</evidence>
<dbReference type="PANTHER" id="PTHR10366:SF564">
    <property type="entry name" value="STEROL-4-ALPHA-CARBOXYLATE 3-DEHYDROGENASE, DECARBOXYLATING"/>
    <property type="match status" value="1"/>
</dbReference>
<comment type="similarity">
    <text evidence="2">Belongs to the NAD(P)-dependent epimerase/dehydratase family. Dihydroflavonol-4-reductase subfamily.</text>
</comment>
<dbReference type="PANTHER" id="PTHR10366">
    <property type="entry name" value="NAD DEPENDENT EPIMERASE/DEHYDRATASE"/>
    <property type="match status" value="1"/>
</dbReference>
<name>A0A937X6R9_9BACT</name>